<evidence type="ECO:0000313" key="2">
    <source>
        <dbReference type="EMBL" id="KAF0769226.1"/>
    </source>
</evidence>
<evidence type="ECO:0000256" key="1">
    <source>
        <dbReference type="SAM" id="Phobius"/>
    </source>
</evidence>
<organism evidence="2 3">
    <name type="scientific">Aphis craccivora</name>
    <name type="common">Cowpea aphid</name>
    <dbReference type="NCBI Taxonomy" id="307492"/>
    <lineage>
        <taxon>Eukaryota</taxon>
        <taxon>Metazoa</taxon>
        <taxon>Ecdysozoa</taxon>
        <taxon>Arthropoda</taxon>
        <taxon>Hexapoda</taxon>
        <taxon>Insecta</taxon>
        <taxon>Pterygota</taxon>
        <taxon>Neoptera</taxon>
        <taxon>Paraneoptera</taxon>
        <taxon>Hemiptera</taxon>
        <taxon>Sternorrhyncha</taxon>
        <taxon>Aphidomorpha</taxon>
        <taxon>Aphidoidea</taxon>
        <taxon>Aphididae</taxon>
        <taxon>Aphidini</taxon>
        <taxon>Aphis</taxon>
        <taxon>Aphis</taxon>
    </lineage>
</organism>
<dbReference type="AlphaFoldDB" id="A0A6G0ZE52"/>
<evidence type="ECO:0000313" key="3">
    <source>
        <dbReference type="Proteomes" id="UP000478052"/>
    </source>
</evidence>
<gene>
    <name evidence="2" type="ORF">FWK35_00002032</name>
</gene>
<accession>A0A6G0ZE52</accession>
<feature type="transmembrane region" description="Helical" evidence="1">
    <location>
        <begin position="129"/>
        <end position="150"/>
    </location>
</feature>
<keyword evidence="1" id="KW-0472">Membrane</keyword>
<comment type="caution">
    <text evidence="2">The sequence shown here is derived from an EMBL/GenBank/DDBJ whole genome shotgun (WGS) entry which is preliminary data.</text>
</comment>
<dbReference type="Proteomes" id="UP000478052">
    <property type="component" value="Unassembled WGS sequence"/>
</dbReference>
<feature type="transmembrane region" description="Helical" evidence="1">
    <location>
        <begin position="20"/>
        <end position="39"/>
    </location>
</feature>
<dbReference type="OrthoDB" id="6591727at2759"/>
<keyword evidence="1" id="KW-1133">Transmembrane helix</keyword>
<name>A0A6G0ZE52_APHCR</name>
<proteinExistence type="predicted"/>
<dbReference type="EMBL" id="VUJU01000629">
    <property type="protein sequence ID" value="KAF0769226.1"/>
    <property type="molecule type" value="Genomic_DNA"/>
</dbReference>
<feature type="transmembrane region" description="Helical" evidence="1">
    <location>
        <begin position="85"/>
        <end position="108"/>
    </location>
</feature>
<feature type="transmembrane region" description="Helical" evidence="1">
    <location>
        <begin position="51"/>
        <end position="73"/>
    </location>
</feature>
<keyword evidence="1" id="KW-0812">Transmembrane</keyword>
<keyword evidence="3" id="KW-1185">Reference proteome</keyword>
<reference evidence="2 3" key="1">
    <citation type="submission" date="2019-08" db="EMBL/GenBank/DDBJ databases">
        <title>Whole genome of Aphis craccivora.</title>
        <authorList>
            <person name="Voronova N.V."/>
            <person name="Shulinski R.S."/>
            <person name="Bandarenka Y.V."/>
            <person name="Zhorov D.G."/>
            <person name="Warner D."/>
        </authorList>
    </citation>
    <scope>NUCLEOTIDE SEQUENCE [LARGE SCALE GENOMIC DNA]</scope>
    <source>
        <strain evidence="2">180601</strain>
        <tissue evidence="2">Whole Body</tissue>
    </source>
</reference>
<sequence length="243" mass="27909">MLKTCYGLCSLRTGVKIVAVYELICTIVFFLSVFVYEMFSKIYQFQDNVDIYYFLQSCIIIITLLKLFASVSLMQSTFQNAPSKIFFWIVIACIVYLTAFIVSIKMYIHKVHRNIFYVKSTDSENLECHLLLAFILINCTSTSYIIIIPTNENSKIKFGSVCFIVNTVLSIVEIHVVTSYYRVEKHLKEIEQCTRMYTIMSSVKTLGDVENNMFIHDVPTLPITKCATEVKTSIFTSFKGVPV</sequence>
<protein>
    <submittedName>
        <fullName evidence="2">Uncharacterized protein</fullName>
    </submittedName>
</protein>